<dbReference type="GO" id="GO:0000724">
    <property type="term" value="P:double-strand break repair via homologous recombination"/>
    <property type="evidence" value="ECO:0007669"/>
    <property type="project" value="TreeGrafter"/>
</dbReference>
<dbReference type="Pfam" id="PF08585">
    <property type="entry name" value="RMI1_N_C"/>
    <property type="match status" value="1"/>
</dbReference>
<comment type="similarity">
    <text evidence="1">Belongs to the RMI1 family.</text>
</comment>
<evidence type="ECO:0000256" key="3">
    <source>
        <dbReference type="SAM" id="MobiDB-lite"/>
    </source>
</evidence>
<dbReference type="PANTHER" id="PTHR14790:SF15">
    <property type="entry name" value="RECQ-MEDIATED GENOME INSTABILITY PROTEIN 1"/>
    <property type="match status" value="1"/>
</dbReference>
<feature type="compositionally biased region" description="Polar residues" evidence="3">
    <location>
        <begin position="194"/>
        <end position="206"/>
    </location>
</feature>
<gene>
    <name evidence="5" type="ORF">BCR43DRAFT_523989</name>
</gene>
<dbReference type="GO" id="GO:0000712">
    <property type="term" value="P:resolution of meiotic recombination intermediates"/>
    <property type="evidence" value="ECO:0007669"/>
    <property type="project" value="TreeGrafter"/>
</dbReference>
<feature type="domain" description="RecQ mediated genome instability protein 1 OB-fold" evidence="4">
    <location>
        <begin position="65"/>
        <end position="174"/>
    </location>
</feature>
<dbReference type="OrthoDB" id="341511at2759"/>
<dbReference type="Proteomes" id="UP000242180">
    <property type="component" value="Unassembled WGS sequence"/>
</dbReference>
<sequence>MEVNALWNALEKRYRIRARKRWIDAWLSRQERRVDRETAVNQLYNEFLNSDMAEISRPVLDPANMEDEIVLQIKDTLDLNHSALSLLGCIATVAPVRQVYTRRSNSDIKFPRGILRWTLTDGHNEILAIETKRIPSLELKTPFGCKIRVKRPTMVQGVLLLRPSNVDVLGGQVCDFFQGGMVNEIERRLKHRLQNISDQAPATSPVRQRVRNETAPSAAPPPPHAPSAPARVRAHNQGTPAANQPRQTAPMTTSPHFQSTPAAVQPTSISRKSSEVAKKQDHTKASREFASRCLGAEGYMLEEDTEEGDGGGVLQRTTHNITSNVRSSARESSTVDQLSQTFERFRGPSSPHHPPRTSSPDFEDDLDFNLVNLDDPAPQRIATDTQEQAVVSPSSFKTAVGSPPQISSGHDDSAIDLKSPTQSSNKDKDKTKTKERNKDKDKDKGKEKGKGKAKNTGEALASNIESRDQASASHGVEIPGQASTNRETKGSDKSRGPSARDLSQPAPPRSSRDAGQITTSSMQGSSVQETTPVDSQFPAIARDARGFCAFSDVVKLQIALETNAIRNGAPEHTRIRATIVNMCNFKVSVAAGFHLLVTLRDDRSREAAGELHVALRSNVIAFLAETTPEQVIATSRDKKVIQDLVVVPVIRRAYNKAATFDLDWSMLEQHKKLPGVWMPAVTRITLN</sequence>
<protein>
    <recommendedName>
        <fullName evidence="2">RecQ-mediated genome instability protein 1</fullName>
    </recommendedName>
</protein>
<feature type="compositionally biased region" description="Polar residues" evidence="3">
    <location>
        <begin position="516"/>
        <end position="531"/>
    </location>
</feature>
<evidence type="ECO:0000256" key="1">
    <source>
        <dbReference type="ARBA" id="ARBA00006395"/>
    </source>
</evidence>
<evidence type="ECO:0000313" key="5">
    <source>
        <dbReference type="EMBL" id="ORY97888.1"/>
    </source>
</evidence>
<dbReference type="GO" id="GO:0031422">
    <property type="term" value="C:RecQ family helicase-topoisomerase III complex"/>
    <property type="evidence" value="ECO:0007669"/>
    <property type="project" value="TreeGrafter"/>
</dbReference>
<dbReference type="GO" id="GO:0016604">
    <property type="term" value="C:nuclear body"/>
    <property type="evidence" value="ECO:0007669"/>
    <property type="project" value="TreeGrafter"/>
</dbReference>
<evidence type="ECO:0000259" key="4">
    <source>
        <dbReference type="Pfam" id="PF08585"/>
    </source>
</evidence>
<feature type="compositionally biased region" description="Basic and acidic residues" evidence="3">
    <location>
        <begin position="425"/>
        <end position="450"/>
    </location>
</feature>
<organism evidence="5 6">
    <name type="scientific">Syncephalastrum racemosum</name>
    <name type="common">Filamentous fungus</name>
    <dbReference type="NCBI Taxonomy" id="13706"/>
    <lineage>
        <taxon>Eukaryota</taxon>
        <taxon>Fungi</taxon>
        <taxon>Fungi incertae sedis</taxon>
        <taxon>Mucoromycota</taxon>
        <taxon>Mucoromycotina</taxon>
        <taxon>Mucoromycetes</taxon>
        <taxon>Mucorales</taxon>
        <taxon>Syncephalastraceae</taxon>
        <taxon>Syncephalastrum</taxon>
    </lineage>
</organism>
<name>A0A1X2HG32_SYNRA</name>
<comment type="caution">
    <text evidence="5">The sequence shown here is derived from an EMBL/GenBank/DDBJ whole genome shotgun (WGS) entry which is preliminary data.</text>
</comment>
<feature type="region of interest" description="Disordered" evidence="3">
    <location>
        <begin position="344"/>
        <end position="531"/>
    </location>
</feature>
<dbReference type="EMBL" id="MCGN01000004">
    <property type="protein sequence ID" value="ORY97888.1"/>
    <property type="molecule type" value="Genomic_DNA"/>
</dbReference>
<keyword evidence="6" id="KW-1185">Reference proteome</keyword>
<dbReference type="STRING" id="13706.A0A1X2HG32"/>
<feature type="compositionally biased region" description="Basic and acidic residues" evidence="3">
    <location>
        <begin position="486"/>
        <end position="495"/>
    </location>
</feature>
<evidence type="ECO:0000256" key="2">
    <source>
        <dbReference type="ARBA" id="ARBA00018987"/>
    </source>
</evidence>
<feature type="compositionally biased region" description="Polar residues" evidence="3">
    <location>
        <begin position="236"/>
        <end position="271"/>
    </location>
</feature>
<dbReference type="InParanoid" id="A0A1X2HG32"/>
<feature type="region of interest" description="Disordered" evidence="3">
    <location>
        <begin position="193"/>
        <end position="289"/>
    </location>
</feature>
<dbReference type="InterPro" id="IPR042470">
    <property type="entry name" value="RMI1_N_C_sf"/>
</dbReference>
<feature type="compositionally biased region" description="Basic and acidic residues" evidence="3">
    <location>
        <begin position="272"/>
        <end position="289"/>
    </location>
</feature>
<proteinExistence type="inferred from homology"/>
<dbReference type="Gene3D" id="2.40.50.770">
    <property type="entry name" value="RecQ-mediated genome instability protein Rmi1, C-terminal domain"/>
    <property type="match status" value="1"/>
</dbReference>
<dbReference type="InterPro" id="IPR013894">
    <property type="entry name" value="RMI1_OB"/>
</dbReference>
<dbReference type="PANTHER" id="PTHR14790">
    <property type="entry name" value="RECQ-MEDIATED GENOME INSTABILITY PROTEIN 1 RMI1"/>
    <property type="match status" value="1"/>
</dbReference>
<dbReference type="AlphaFoldDB" id="A0A1X2HG32"/>
<reference evidence="5 6" key="1">
    <citation type="submission" date="2016-07" db="EMBL/GenBank/DDBJ databases">
        <title>Pervasive Adenine N6-methylation of Active Genes in Fungi.</title>
        <authorList>
            <consortium name="DOE Joint Genome Institute"/>
            <person name="Mondo S.J."/>
            <person name="Dannebaum R.O."/>
            <person name="Kuo R.C."/>
            <person name="Labutti K."/>
            <person name="Haridas S."/>
            <person name="Kuo A."/>
            <person name="Salamov A."/>
            <person name="Ahrendt S.R."/>
            <person name="Lipzen A."/>
            <person name="Sullivan W."/>
            <person name="Andreopoulos W.B."/>
            <person name="Clum A."/>
            <person name="Lindquist E."/>
            <person name="Daum C."/>
            <person name="Ramamoorthy G.K."/>
            <person name="Gryganskyi A."/>
            <person name="Culley D."/>
            <person name="Magnuson J.K."/>
            <person name="James T.Y."/>
            <person name="O'Malley M.A."/>
            <person name="Stajich J.E."/>
            <person name="Spatafora J.W."/>
            <person name="Visel A."/>
            <person name="Grigoriev I.V."/>
        </authorList>
    </citation>
    <scope>NUCLEOTIDE SEQUENCE [LARGE SCALE GENOMIC DNA]</scope>
    <source>
        <strain evidence="5 6">NRRL 2496</strain>
    </source>
</reference>
<feature type="compositionally biased region" description="Polar residues" evidence="3">
    <location>
        <begin position="382"/>
        <end position="397"/>
    </location>
</feature>
<accession>A0A1X2HG32</accession>
<evidence type="ECO:0000313" key="6">
    <source>
        <dbReference type="Proteomes" id="UP000242180"/>
    </source>
</evidence>